<comment type="caution">
    <text evidence="2">The sequence shown here is derived from an EMBL/GenBank/DDBJ whole genome shotgun (WGS) entry which is preliminary data.</text>
</comment>
<evidence type="ECO:0000256" key="1">
    <source>
        <dbReference type="SAM" id="Phobius"/>
    </source>
</evidence>
<keyword evidence="3" id="KW-1185">Reference proteome</keyword>
<dbReference type="Proteomes" id="UP000823775">
    <property type="component" value="Unassembled WGS sequence"/>
</dbReference>
<dbReference type="EMBL" id="JACEIK010000099">
    <property type="protein sequence ID" value="MCD7449521.1"/>
    <property type="molecule type" value="Genomic_DNA"/>
</dbReference>
<evidence type="ECO:0000313" key="3">
    <source>
        <dbReference type="Proteomes" id="UP000823775"/>
    </source>
</evidence>
<proteinExistence type="predicted"/>
<name>A0ABS8RRV1_DATST</name>
<feature type="transmembrane region" description="Helical" evidence="1">
    <location>
        <begin position="20"/>
        <end position="40"/>
    </location>
</feature>
<accession>A0ABS8RRV1</accession>
<keyword evidence="1" id="KW-0812">Transmembrane</keyword>
<evidence type="ECO:0008006" key="4">
    <source>
        <dbReference type="Google" id="ProtNLM"/>
    </source>
</evidence>
<reference evidence="2 3" key="1">
    <citation type="journal article" date="2021" name="BMC Genomics">
        <title>Datura genome reveals duplications of psychoactive alkaloid biosynthetic genes and high mutation rate following tissue culture.</title>
        <authorList>
            <person name="Rajewski A."/>
            <person name="Carter-House D."/>
            <person name="Stajich J."/>
            <person name="Litt A."/>
        </authorList>
    </citation>
    <scope>NUCLEOTIDE SEQUENCE [LARGE SCALE GENOMIC DNA]</scope>
    <source>
        <strain evidence="2">AR-01</strain>
    </source>
</reference>
<gene>
    <name evidence="2" type="ORF">HAX54_053333</name>
</gene>
<organism evidence="2 3">
    <name type="scientific">Datura stramonium</name>
    <name type="common">Jimsonweed</name>
    <name type="synonym">Common thornapple</name>
    <dbReference type="NCBI Taxonomy" id="4076"/>
    <lineage>
        <taxon>Eukaryota</taxon>
        <taxon>Viridiplantae</taxon>
        <taxon>Streptophyta</taxon>
        <taxon>Embryophyta</taxon>
        <taxon>Tracheophyta</taxon>
        <taxon>Spermatophyta</taxon>
        <taxon>Magnoliopsida</taxon>
        <taxon>eudicotyledons</taxon>
        <taxon>Gunneridae</taxon>
        <taxon>Pentapetalae</taxon>
        <taxon>asterids</taxon>
        <taxon>lamiids</taxon>
        <taxon>Solanales</taxon>
        <taxon>Solanaceae</taxon>
        <taxon>Solanoideae</taxon>
        <taxon>Datureae</taxon>
        <taxon>Datura</taxon>
    </lineage>
</organism>
<keyword evidence="1" id="KW-1133">Transmembrane helix</keyword>
<protein>
    <recommendedName>
        <fullName evidence="4">Transmembrane protein</fullName>
    </recommendedName>
</protein>
<evidence type="ECO:0000313" key="2">
    <source>
        <dbReference type="EMBL" id="MCD7449521.1"/>
    </source>
</evidence>
<sequence>MEGHCSPSKNGRKEWWKQRVMKLVSLGGATAVWVVFWSFADCGGSLEVFSWPEIMKQRQWELVFAKAKATGQRKKKQRRGSSFFCDPQRDGGIRLSNDNSLEMKRKGREWRGAIEFLCRSIMRKSLGFWGLDN</sequence>
<keyword evidence="1" id="KW-0472">Membrane</keyword>